<organism evidence="1 2">
    <name type="scientific">Chryseobacterium flavum</name>
    <dbReference type="NCBI Taxonomy" id="415851"/>
    <lineage>
        <taxon>Bacteria</taxon>
        <taxon>Pseudomonadati</taxon>
        <taxon>Bacteroidota</taxon>
        <taxon>Flavobacteriia</taxon>
        <taxon>Flavobacteriales</taxon>
        <taxon>Weeksellaceae</taxon>
        <taxon>Chryseobacterium group</taxon>
        <taxon>Chryseobacterium</taxon>
    </lineage>
</organism>
<evidence type="ECO:0000313" key="2">
    <source>
        <dbReference type="Proteomes" id="UP000256769"/>
    </source>
</evidence>
<evidence type="ECO:0008006" key="3">
    <source>
        <dbReference type="Google" id="ProtNLM"/>
    </source>
</evidence>
<dbReference type="Proteomes" id="UP000256769">
    <property type="component" value="Unassembled WGS sequence"/>
</dbReference>
<comment type="caution">
    <text evidence="1">The sequence shown here is derived from an EMBL/GenBank/DDBJ whole genome shotgun (WGS) entry which is preliminary data.</text>
</comment>
<name>A0A3D9CI14_9FLAO</name>
<dbReference type="EMBL" id="QNUE01000015">
    <property type="protein sequence ID" value="REC65346.1"/>
    <property type="molecule type" value="Genomic_DNA"/>
</dbReference>
<accession>A0A3D9CI14</accession>
<protein>
    <recommendedName>
        <fullName evidence="3">ParB/Sulfiredoxin domain-containing protein</fullName>
    </recommendedName>
</protein>
<dbReference type="AlphaFoldDB" id="A0A3D9CI14"/>
<proteinExistence type="predicted"/>
<reference evidence="1 2" key="1">
    <citation type="journal article" date="2007" name="Int. J. Syst. Evol. Microbiol.">
        <title>Chryseobacterium flavum sp. nov., isolated from polluted soil.</title>
        <authorList>
            <person name="Zhou Y."/>
            <person name="Dong J."/>
            <person name="Wang X."/>
            <person name="Huang X."/>
            <person name="Zhang K.Y."/>
            <person name="Zhang Y.Q."/>
            <person name="Guo Y.F."/>
            <person name="Lai R."/>
            <person name="Li W.J."/>
        </authorList>
    </citation>
    <scope>NUCLEOTIDE SEQUENCE [LARGE SCALE GENOMIC DNA]</scope>
    <source>
        <strain evidence="1 2">KCTC 12877</strain>
    </source>
</reference>
<sequence length="152" mass="18031">MVIFTFIKRIGLITNENKLSEKDDNVKPEFHKQLDDFLANGNHKYQTVQKLVCVHVIERIYRRVKLGYGHHFGGIKVNIEENLIIDGNHRYIAYEMAGFEYEVIPQGKNHCDQPPYRDIKKFSVDYEFDWDMAQPDTRKFCNDDFLKDLDTK</sequence>
<keyword evidence="2" id="KW-1185">Reference proteome</keyword>
<gene>
    <name evidence="1" type="ORF">DRF59_16505</name>
</gene>
<evidence type="ECO:0000313" key="1">
    <source>
        <dbReference type="EMBL" id="REC65346.1"/>
    </source>
</evidence>